<dbReference type="InterPro" id="IPR010301">
    <property type="entry name" value="RRP1"/>
</dbReference>
<keyword evidence="4" id="KW-0539">Nucleus</keyword>
<evidence type="ECO:0000256" key="1">
    <source>
        <dbReference type="ARBA" id="ARBA00004123"/>
    </source>
</evidence>
<feature type="compositionally biased region" description="Low complexity" evidence="5">
    <location>
        <begin position="402"/>
        <end position="448"/>
    </location>
</feature>
<dbReference type="AlphaFoldDB" id="A0A4P9XA93"/>
<organism evidence="6 7">
    <name type="scientific">Caulochytrium protostelioides</name>
    <dbReference type="NCBI Taxonomy" id="1555241"/>
    <lineage>
        <taxon>Eukaryota</taxon>
        <taxon>Fungi</taxon>
        <taxon>Fungi incertae sedis</taxon>
        <taxon>Chytridiomycota</taxon>
        <taxon>Chytridiomycota incertae sedis</taxon>
        <taxon>Chytridiomycetes</taxon>
        <taxon>Caulochytriales</taxon>
        <taxon>Caulochytriaceae</taxon>
        <taxon>Caulochytrium</taxon>
    </lineage>
</organism>
<evidence type="ECO:0008006" key="8">
    <source>
        <dbReference type="Google" id="ProtNLM"/>
    </source>
</evidence>
<reference evidence="7" key="1">
    <citation type="journal article" date="2018" name="Nat. Microbiol.">
        <title>Leveraging single-cell genomics to expand the fungal tree of life.</title>
        <authorList>
            <person name="Ahrendt S.R."/>
            <person name="Quandt C.A."/>
            <person name="Ciobanu D."/>
            <person name="Clum A."/>
            <person name="Salamov A."/>
            <person name="Andreopoulos B."/>
            <person name="Cheng J.F."/>
            <person name="Woyke T."/>
            <person name="Pelin A."/>
            <person name="Henrissat B."/>
            <person name="Reynolds N.K."/>
            <person name="Benny G.L."/>
            <person name="Smith M.E."/>
            <person name="James T.Y."/>
            <person name="Grigoriev I.V."/>
        </authorList>
    </citation>
    <scope>NUCLEOTIDE SEQUENCE [LARGE SCALE GENOMIC DNA]</scope>
    <source>
        <strain evidence="7">ATCC 52028</strain>
    </source>
</reference>
<evidence type="ECO:0000313" key="7">
    <source>
        <dbReference type="Proteomes" id="UP000274922"/>
    </source>
</evidence>
<dbReference type="PANTHER" id="PTHR13026:SF0">
    <property type="entry name" value="RIBOSOMAL RNA PROCESSING 1B"/>
    <property type="match status" value="1"/>
</dbReference>
<keyword evidence="7" id="KW-1185">Reference proteome</keyword>
<gene>
    <name evidence="6" type="ORF">CXG81DRAFT_18225</name>
</gene>
<dbReference type="GO" id="GO:0006364">
    <property type="term" value="P:rRNA processing"/>
    <property type="evidence" value="ECO:0007669"/>
    <property type="project" value="UniProtKB-KW"/>
</dbReference>
<protein>
    <recommendedName>
        <fullName evidence="8">Nop52-domain-containing protein</fullName>
    </recommendedName>
</protein>
<dbReference type="Proteomes" id="UP000274922">
    <property type="component" value="Unassembled WGS sequence"/>
</dbReference>
<dbReference type="GO" id="GO:0030688">
    <property type="term" value="C:preribosome, small subunit precursor"/>
    <property type="evidence" value="ECO:0007669"/>
    <property type="project" value="InterPro"/>
</dbReference>
<dbReference type="PANTHER" id="PTHR13026">
    <property type="entry name" value="NNP-1 PROTEIN NOVEL NUCLEAR PROTEIN 1 NOP52"/>
    <property type="match status" value="1"/>
</dbReference>
<proteinExistence type="inferred from homology"/>
<feature type="compositionally biased region" description="Low complexity" evidence="5">
    <location>
        <begin position="464"/>
        <end position="483"/>
    </location>
</feature>
<accession>A0A4P9XA93</accession>
<feature type="region of interest" description="Disordered" evidence="5">
    <location>
        <begin position="592"/>
        <end position="624"/>
    </location>
</feature>
<evidence type="ECO:0000313" key="6">
    <source>
        <dbReference type="EMBL" id="RKP02050.1"/>
    </source>
</evidence>
<name>A0A4P9XA93_9FUNG</name>
<evidence type="ECO:0000256" key="3">
    <source>
        <dbReference type="ARBA" id="ARBA00022552"/>
    </source>
</evidence>
<evidence type="ECO:0000256" key="4">
    <source>
        <dbReference type="ARBA" id="ARBA00023242"/>
    </source>
</evidence>
<feature type="compositionally biased region" description="Low complexity" evidence="5">
    <location>
        <begin position="592"/>
        <end position="619"/>
    </location>
</feature>
<dbReference type="EMBL" id="ML014153">
    <property type="protein sequence ID" value="RKP02050.1"/>
    <property type="molecule type" value="Genomic_DNA"/>
</dbReference>
<comment type="similarity">
    <text evidence="2">Belongs to the RRP1 family.</text>
</comment>
<dbReference type="GO" id="GO:0005634">
    <property type="term" value="C:nucleus"/>
    <property type="evidence" value="ECO:0007669"/>
    <property type="project" value="UniProtKB-SubCell"/>
</dbReference>
<keyword evidence="3" id="KW-0698">rRNA processing</keyword>
<sequence>MAKKTVAPMADGEVVKGLGKRLAHADKATRDEGFKALKAYLRQSADAPESDTVLRSKFMKIWKALFYCFWMCDKIPVQLELSHRMGQLVNTLTARSAFVFWECYQLTFAREWEGVDKWRVNKFYKLMRDMQQGMFVFLGRRQWALEYILKYNRVMATYGPVCPIQTPKGLIKPYPLSLRVLYLDMLIPQLREAMNLLQVYALQQAGKPSHATAEALDTAQRAALACTTEAFMTLLTPVVDFIVVFNNPVMTKHAKENFYNDLIEAAKEQVEMAAAGEIDPALPAGDRWALPISEIRDLLFARGSATHASLNVGEVYPLPTGELGTLKQGDAARKELELLIPRTPLSNAHRTLLYAGYTALNPLADKPLTRPVVYVKTEETPRTVRKRQSPAALRRKERRDALLAAQRQRQPSSASASADDAVAGTAAAAAEADAAAAPTDAETEPSPEFLTPTTSPTKPIFPLTASSSSSSSSSSSAAATSASRSKRKAPASEPSPLDAAEFVDAPPLEADTMDADFAVLDGAAADADAAKKAASRIGTPLAMVKRAIKKARKNPKRSKGFEVTETPEEAAAAATTSAPDVAAAVATAAVATKTTTTETTTTVSPSTPTSSTTTTMTTETETRVKRNVMWGHNKSRAFHKTDAIVPAGKPVPSKTSHVIKALKGVLKRNT</sequence>
<dbReference type="STRING" id="1555241.A0A4P9XA93"/>
<dbReference type="OrthoDB" id="2019504at2759"/>
<evidence type="ECO:0000256" key="5">
    <source>
        <dbReference type="SAM" id="MobiDB-lite"/>
    </source>
</evidence>
<evidence type="ECO:0000256" key="2">
    <source>
        <dbReference type="ARBA" id="ARBA00006374"/>
    </source>
</evidence>
<dbReference type="Pfam" id="PF05997">
    <property type="entry name" value="Nop52"/>
    <property type="match status" value="1"/>
</dbReference>
<feature type="region of interest" description="Disordered" evidence="5">
    <location>
        <begin position="402"/>
        <end position="499"/>
    </location>
</feature>
<comment type="subcellular location">
    <subcellularLocation>
        <location evidence="1">Nucleus</location>
    </subcellularLocation>
</comment>